<keyword evidence="7" id="KW-0805">Transcription regulation</keyword>
<keyword evidence="14" id="KW-1185">Reference proteome</keyword>
<comment type="cofactor">
    <cofactor evidence="1">
        <name>Zn(2+)</name>
        <dbReference type="ChEBI" id="CHEBI:29105"/>
    </cofactor>
</comment>
<dbReference type="InterPro" id="IPR018060">
    <property type="entry name" value="HTH_AraC"/>
</dbReference>
<keyword evidence="5" id="KW-0227">DNA damage</keyword>
<name>A0ABS7PKT3_9SPHN</name>
<evidence type="ECO:0000256" key="8">
    <source>
        <dbReference type="ARBA" id="ARBA00023125"/>
    </source>
</evidence>
<dbReference type="EMBL" id="JAINVV010000003">
    <property type="protein sequence ID" value="MBY8821891.1"/>
    <property type="molecule type" value="Genomic_DNA"/>
</dbReference>
<dbReference type="Gene3D" id="3.40.10.10">
    <property type="entry name" value="DNA Methylphosphotriester Repair Domain"/>
    <property type="match status" value="1"/>
</dbReference>
<reference evidence="13 14" key="1">
    <citation type="submission" date="2021-08" db="EMBL/GenBank/DDBJ databases">
        <authorList>
            <person name="Tuo L."/>
        </authorList>
    </citation>
    <scope>NUCLEOTIDE SEQUENCE [LARGE SCALE GENOMIC DNA]</scope>
    <source>
        <strain evidence="13 14">JCM 31229</strain>
    </source>
</reference>
<keyword evidence="11" id="KW-0234">DNA repair</keyword>
<evidence type="ECO:0000256" key="11">
    <source>
        <dbReference type="ARBA" id="ARBA00023204"/>
    </source>
</evidence>
<keyword evidence="8" id="KW-0238">DNA-binding</keyword>
<keyword evidence="4" id="KW-0479">Metal-binding</keyword>
<dbReference type="PROSITE" id="PS01124">
    <property type="entry name" value="HTH_ARAC_FAMILY_2"/>
    <property type="match status" value="1"/>
</dbReference>
<dbReference type="InterPro" id="IPR050204">
    <property type="entry name" value="AraC_XylS_family_regulators"/>
</dbReference>
<dbReference type="InterPro" id="IPR018062">
    <property type="entry name" value="HTH_AraC-typ_CS"/>
</dbReference>
<keyword evidence="6" id="KW-0862">Zinc</keyword>
<sequence>MTDADALALDFEACERARYARDPAFDGVIFIAVTSTRIYCRPVCPVRQPLSRNVRYYPSAAAAEDAGFRPCLRCRPETAPHSPAWTGTRATVTRALRLIDEGALDHGGVDDLADRLGIGARQLARLFRKHLDTTPAAAGRTARIQRAKRLIDQTDLPMTEIAYRSGFRSLRTFNAAFRQTYRRAPSSLRG</sequence>
<evidence type="ECO:0000256" key="1">
    <source>
        <dbReference type="ARBA" id="ARBA00001947"/>
    </source>
</evidence>
<proteinExistence type="predicted"/>
<evidence type="ECO:0000256" key="3">
    <source>
        <dbReference type="ARBA" id="ARBA00022679"/>
    </source>
</evidence>
<evidence type="ECO:0000256" key="4">
    <source>
        <dbReference type="ARBA" id="ARBA00022723"/>
    </source>
</evidence>
<dbReference type="Proteomes" id="UP000706039">
    <property type="component" value="Unassembled WGS sequence"/>
</dbReference>
<feature type="domain" description="HTH araC/xylS-type" evidence="12">
    <location>
        <begin position="93"/>
        <end position="190"/>
    </location>
</feature>
<gene>
    <name evidence="13" type="ORF">K7G82_06285</name>
</gene>
<keyword evidence="10" id="KW-0804">Transcription</keyword>
<evidence type="ECO:0000256" key="7">
    <source>
        <dbReference type="ARBA" id="ARBA00023015"/>
    </source>
</evidence>
<protein>
    <submittedName>
        <fullName evidence="13">Helix-turn-helix domain-containing protein</fullName>
    </submittedName>
</protein>
<evidence type="ECO:0000313" key="13">
    <source>
        <dbReference type="EMBL" id="MBY8821891.1"/>
    </source>
</evidence>
<evidence type="ECO:0000256" key="2">
    <source>
        <dbReference type="ARBA" id="ARBA00022603"/>
    </source>
</evidence>
<evidence type="ECO:0000259" key="12">
    <source>
        <dbReference type="PROSITE" id="PS01124"/>
    </source>
</evidence>
<dbReference type="SUPFAM" id="SSF46689">
    <property type="entry name" value="Homeodomain-like"/>
    <property type="match status" value="2"/>
</dbReference>
<evidence type="ECO:0000256" key="9">
    <source>
        <dbReference type="ARBA" id="ARBA00023159"/>
    </source>
</evidence>
<dbReference type="InterPro" id="IPR035451">
    <property type="entry name" value="Ada-like_dom_sf"/>
</dbReference>
<dbReference type="RefSeq" id="WP_222988967.1">
    <property type="nucleotide sequence ID" value="NZ_JAINVV010000003.1"/>
</dbReference>
<dbReference type="PANTHER" id="PTHR46796">
    <property type="entry name" value="HTH-TYPE TRANSCRIPTIONAL ACTIVATOR RHAS-RELATED"/>
    <property type="match status" value="1"/>
</dbReference>
<dbReference type="PROSITE" id="PS00041">
    <property type="entry name" value="HTH_ARAC_FAMILY_1"/>
    <property type="match status" value="1"/>
</dbReference>
<keyword evidence="2" id="KW-0489">Methyltransferase</keyword>
<dbReference type="InterPro" id="IPR004026">
    <property type="entry name" value="Ada_DNA_repair_Zn-bd"/>
</dbReference>
<keyword evidence="9" id="KW-0010">Activator</keyword>
<dbReference type="Pfam" id="PF02805">
    <property type="entry name" value="Ada_Zn_binding"/>
    <property type="match status" value="1"/>
</dbReference>
<comment type="caution">
    <text evidence="13">The sequence shown here is derived from an EMBL/GenBank/DDBJ whole genome shotgun (WGS) entry which is preliminary data.</text>
</comment>
<accession>A0ABS7PKT3</accession>
<dbReference type="InterPro" id="IPR009057">
    <property type="entry name" value="Homeodomain-like_sf"/>
</dbReference>
<dbReference type="SUPFAM" id="SSF57884">
    <property type="entry name" value="Ada DNA repair protein, N-terminal domain (N-Ada 10)"/>
    <property type="match status" value="1"/>
</dbReference>
<evidence type="ECO:0000256" key="5">
    <source>
        <dbReference type="ARBA" id="ARBA00022763"/>
    </source>
</evidence>
<dbReference type="PANTHER" id="PTHR46796:SF6">
    <property type="entry name" value="ARAC SUBFAMILY"/>
    <property type="match status" value="1"/>
</dbReference>
<dbReference type="Gene3D" id="1.10.10.60">
    <property type="entry name" value="Homeodomain-like"/>
    <property type="match status" value="2"/>
</dbReference>
<dbReference type="Pfam" id="PF12833">
    <property type="entry name" value="HTH_18"/>
    <property type="match status" value="1"/>
</dbReference>
<evidence type="ECO:0000313" key="14">
    <source>
        <dbReference type="Proteomes" id="UP000706039"/>
    </source>
</evidence>
<evidence type="ECO:0000256" key="10">
    <source>
        <dbReference type="ARBA" id="ARBA00023163"/>
    </source>
</evidence>
<organism evidence="13 14">
    <name type="scientific">Sphingomonas colocasiae</name>
    <dbReference type="NCBI Taxonomy" id="1848973"/>
    <lineage>
        <taxon>Bacteria</taxon>
        <taxon>Pseudomonadati</taxon>
        <taxon>Pseudomonadota</taxon>
        <taxon>Alphaproteobacteria</taxon>
        <taxon>Sphingomonadales</taxon>
        <taxon>Sphingomonadaceae</taxon>
        <taxon>Sphingomonas</taxon>
    </lineage>
</organism>
<dbReference type="SMART" id="SM00342">
    <property type="entry name" value="HTH_ARAC"/>
    <property type="match status" value="1"/>
</dbReference>
<evidence type="ECO:0000256" key="6">
    <source>
        <dbReference type="ARBA" id="ARBA00022833"/>
    </source>
</evidence>
<keyword evidence="3" id="KW-0808">Transferase</keyword>